<dbReference type="SUPFAM" id="SSF53335">
    <property type="entry name" value="S-adenosyl-L-methionine-dependent methyltransferases"/>
    <property type="match status" value="2"/>
</dbReference>
<gene>
    <name evidence="1" type="ORF">SAMN04487959_11454</name>
</gene>
<proteinExistence type="predicted"/>
<dbReference type="AlphaFoldDB" id="A0A1I3EMN7"/>
<name>A0A1I3EMN7_9GAMM</name>
<reference evidence="1 2" key="1">
    <citation type="submission" date="2016-10" db="EMBL/GenBank/DDBJ databases">
        <authorList>
            <person name="de Groot N.N."/>
        </authorList>
    </citation>
    <scope>NUCLEOTIDE SEQUENCE [LARGE SCALE GENOMIC DNA]</scope>
    <source>
        <strain evidence="1 2">CGMCC 1.6848</strain>
    </source>
</reference>
<protein>
    <recommendedName>
        <fullName evidence="3">DNA methylase</fullName>
    </recommendedName>
</protein>
<accession>A0A1I3EMN7</accession>
<dbReference type="InterPro" id="IPR029063">
    <property type="entry name" value="SAM-dependent_MTases_sf"/>
</dbReference>
<evidence type="ECO:0000313" key="2">
    <source>
        <dbReference type="Proteomes" id="UP000199040"/>
    </source>
</evidence>
<keyword evidence="2" id="KW-1185">Reference proteome</keyword>
<dbReference type="EMBL" id="FOPY01000014">
    <property type="protein sequence ID" value="SFI00148.1"/>
    <property type="molecule type" value="Genomic_DNA"/>
</dbReference>
<sequence length="297" mass="33567">MSTSVISHPNRGKWGQSSWRGNCSGFVYQDIFQQLQPRTFCDPMVGSGTSVEVAQEMGIEAFGLDLHSGFNILRHSILDATGKPVDLCLSHPPYHDMIVYSGNVYPGEHPDDLSRCADPDEFMDKLQQALLNQREAVHHGGYYGTIIGDLRRNGQYWSFQADAIARMPGSELRAVLIKAQHNVQSASRQYAGMRLPRVSHEYILLWQRPDRSVALLSTLSCMAHAQQRRIRGTWKAIVRQALVSLGGEASLSRLYEAVAEHAPDRLAGRQHWREKVRQTLYVNDWFAPVERGIWRVA</sequence>
<evidence type="ECO:0008006" key="3">
    <source>
        <dbReference type="Google" id="ProtNLM"/>
    </source>
</evidence>
<dbReference type="Gene3D" id="3.40.50.150">
    <property type="entry name" value="Vaccinia Virus protein VP39"/>
    <property type="match status" value="1"/>
</dbReference>
<dbReference type="Proteomes" id="UP000199040">
    <property type="component" value="Unassembled WGS sequence"/>
</dbReference>
<organism evidence="1 2">
    <name type="scientific">Modicisalibacter xianhensis</name>
    <dbReference type="NCBI Taxonomy" id="442341"/>
    <lineage>
        <taxon>Bacteria</taxon>
        <taxon>Pseudomonadati</taxon>
        <taxon>Pseudomonadota</taxon>
        <taxon>Gammaproteobacteria</taxon>
        <taxon>Oceanospirillales</taxon>
        <taxon>Halomonadaceae</taxon>
        <taxon>Modicisalibacter</taxon>
    </lineage>
</organism>
<evidence type="ECO:0000313" key="1">
    <source>
        <dbReference type="EMBL" id="SFI00148.1"/>
    </source>
</evidence>
<dbReference type="STRING" id="442341.SAMN04487959_11454"/>
<dbReference type="RefSeq" id="WP_092848782.1">
    <property type="nucleotide sequence ID" value="NZ_FOPY01000014.1"/>
</dbReference>